<keyword evidence="4" id="KW-0732">Signal</keyword>
<evidence type="ECO:0000256" key="1">
    <source>
        <dbReference type="ARBA" id="ARBA00010746"/>
    </source>
</evidence>
<feature type="chain" id="PRO_5019614748" description="Dirigent protein" evidence="4">
    <location>
        <begin position="21"/>
        <end position="199"/>
    </location>
</feature>
<dbReference type="GO" id="GO:0009699">
    <property type="term" value="P:phenylpropanoid biosynthetic process"/>
    <property type="evidence" value="ECO:0007669"/>
    <property type="project" value="UniProtKB-ARBA"/>
</dbReference>
<dbReference type="Pfam" id="PF03018">
    <property type="entry name" value="Dirigent"/>
    <property type="match status" value="1"/>
</dbReference>
<comment type="similarity">
    <text evidence="1 4">Belongs to the plant dirigent protein family.</text>
</comment>
<dbReference type="GO" id="GO:0048046">
    <property type="term" value="C:apoplast"/>
    <property type="evidence" value="ECO:0007669"/>
    <property type="project" value="UniProtKB-SubCell"/>
</dbReference>
<comment type="subcellular location">
    <subcellularLocation>
        <location evidence="4">Secreted</location>
        <location evidence="4">Extracellular space</location>
        <location evidence="4">Apoplast</location>
    </subcellularLocation>
</comment>
<dbReference type="InterPro" id="IPR004265">
    <property type="entry name" value="Dirigent"/>
</dbReference>
<gene>
    <name evidence="5" type="ORF">CCAM_LOCUS25824</name>
</gene>
<keyword evidence="3 4" id="KW-0964">Secreted</keyword>
<keyword evidence="6" id="KW-1185">Reference proteome</keyword>
<evidence type="ECO:0000256" key="2">
    <source>
        <dbReference type="ARBA" id="ARBA00011738"/>
    </source>
</evidence>
<dbReference type="AlphaFoldDB" id="A0A484M7K8"/>
<accession>A0A484M7K8</accession>
<sequence length="199" mass="21643">MGKMGVDALMLVCILVGASAAVPVLSGVTFGPGGVDRWFENLPKAKQKITKLHFYYHDIVTGNKPTAYQIAESNFTGKSTTRFGALSVMDDLLTETPDPRSKVVGRGQGTYGFTGVDEVSLLMVLNFFFTGGGEYNGSTLSILGRNAYYNEYREMPIVGGTGVFRLASGIATAQTNYFNLTSDNAIVEYNLVVLHYDYE</sequence>
<dbReference type="OrthoDB" id="1864232at2759"/>
<dbReference type="InterPro" id="IPR044859">
    <property type="entry name" value="Allene_oxi_cyc_Dirigent"/>
</dbReference>
<comment type="function">
    <text evidence="4">Dirigent proteins impart stereoselectivity on the phenoxy radical-coupling reaction, yielding optically active lignans from two molecules of coniferyl alcohol in the biosynthesis of lignans, flavonolignans, and alkaloids and thus plays a central role in plant secondary metabolism.</text>
</comment>
<evidence type="ECO:0000256" key="3">
    <source>
        <dbReference type="ARBA" id="ARBA00022525"/>
    </source>
</evidence>
<comment type="subunit">
    <text evidence="2 4">Homodimer.</text>
</comment>
<proteinExistence type="inferred from homology"/>
<dbReference type="Proteomes" id="UP000595140">
    <property type="component" value="Unassembled WGS sequence"/>
</dbReference>
<keyword evidence="4" id="KW-0052">Apoplast</keyword>
<feature type="signal peptide" evidence="4">
    <location>
        <begin position="1"/>
        <end position="20"/>
    </location>
</feature>
<evidence type="ECO:0000313" key="5">
    <source>
        <dbReference type="EMBL" id="VFQ84048.1"/>
    </source>
</evidence>
<evidence type="ECO:0000256" key="4">
    <source>
        <dbReference type="RuleBase" id="RU363099"/>
    </source>
</evidence>
<dbReference type="Gene3D" id="2.40.480.10">
    <property type="entry name" value="Allene oxide cyclase-like"/>
    <property type="match status" value="1"/>
</dbReference>
<name>A0A484M7K8_9ASTE</name>
<dbReference type="PANTHER" id="PTHR21495">
    <property type="entry name" value="NUCLEOPORIN-RELATED"/>
    <property type="match status" value="1"/>
</dbReference>
<reference evidence="5 6" key="1">
    <citation type="submission" date="2018-04" db="EMBL/GenBank/DDBJ databases">
        <authorList>
            <person name="Vogel A."/>
        </authorList>
    </citation>
    <scope>NUCLEOTIDE SEQUENCE [LARGE SCALE GENOMIC DNA]</scope>
</reference>
<protein>
    <recommendedName>
        <fullName evidence="4">Dirigent protein</fullName>
    </recommendedName>
</protein>
<evidence type="ECO:0000313" key="6">
    <source>
        <dbReference type="Proteomes" id="UP000595140"/>
    </source>
</evidence>
<organism evidence="5 6">
    <name type="scientific">Cuscuta campestris</name>
    <dbReference type="NCBI Taxonomy" id="132261"/>
    <lineage>
        <taxon>Eukaryota</taxon>
        <taxon>Viridiplantae</taxon>
        <taxon>Streptophyta</taxon>
        <taxon>Embryophyta</taxon>
        <taxon>Tracheophyta</taxon>
        <taxon>Spermatophyta</taxon>
        <taxon>Magnoliopsida</taxon>
        <taxon>eudicotyledons</taxon>
        <taxon>Gunneridae</taxon>
        <taxon>Pentapetalae</taxon>
        <taxon>asterids</taxon>
        <taxon>lamiids</taxon>
        <taxon>Solanales</taxon>
        <taxon>Convolvulaceae</taxon>
        <taxon>Cuscuteae</taxon>
        <taxon>Cuscuta</taxon>
        <taxon>Cuscuta subgen. Grammica</taxon>
        <taxon>Cuscuta sect. Cleistogrammica</taxon>
    </lineage>
</organism>
<dbReference type="EMBL" id="OOIL02002696">
    <property type="protein sequence ID" value="VFQ84048.1"/>
    <property type="molecule type" value="Genomic_DNA"/>
</dbReference>